<sequence>MSHHQLPTTSHPRRPTTAQGSTSLRAPEHERRELMASTHESSSNTDENQDPFEYLGCSNCTDDFSSHRTSHSSHKPKSFWLMECGHLACTPCLGYSNRMHLICSHPSFSGMFSLKTNRAGVGSL</sequence>
<organism evidence="2 3">
    <name type="scientific">Puccinia graminis f. sp. tritici</name>
    <dbReference type="NCBI Taxonomy" id="56615"/>
    <lineage>
        <taxon>Eukaryota</taxon>
        <taxon>Fungi</taxon>
        <taxon>Dikarya</taxon>
        <taxon>Basidiomycota</taxon>
        <taxon>Pucciniomycotina</taxon>
        <taxon>Pucciniomycetes</taxon>
        <taxon>Pucciniales</taxon>
        <taxon>Pucciniaceae</taxon>
        <taxon>Puccinia</taxon>
    </lineage>
</organism>
<evidence type="ECO:0000313" key="3">
    <source>
        <dbReference type="Proteomes" id="UP000324748"/>
    </source>
</evidence>
<evidence type="ECO:0000256" key="1">
    <source>
        <dbReference type="SAM" id="MobiDB-lite"/>
    </source>
</evidence>
<dbReference type="EMBL" id="VSWC01000170">
    <property type="protein sequence ID" value="KAA1071440.1"/>
    <property type="molecule type" value="Genomic_DNA"/>
</dbReference>
<gene>
    <name evidence="2" type="ORF">PGT21_007460</name>
</gene>
<reference evidence="2 3" key="1">
    <citation type="submission" date="2019-05" db="EMBL/GenBank/DDBJ databases">
        <title>Emergence of the Ug99 lineage of the wheat stem rust pathogen through somatic hybridization.</title>
        <authorList>
            <person name="Li F."/>
            <person name="Upadhyaya N.M."/>
            <person name="Sperschneider J."/>
            <person name="Matny O."/>
            <person name="Nguyen-Phuc H."/>
            <person name="Mago R."/>
            <person name="Raley C."/>
            <person name="Miller M.E."/>
            <person name="Silverstein K.A.T."/>
            <person name="Henningsen E."/>
            <person name="Hirsch C.D."/>
            <person name="Visser B."/>
            <person name="Pretorius Z.A."/>
            <person name="Steffenson B.J."/>
            <person name="Schwessinger B."/>
            <person name="Dodds P.N."/>
            <person name="Figueroa M."/>
        </authorList>
    </citation>
    <scope>NUCLEOTIDE SEQUENCE [LARGE SCALE GENOMIC DNA]</scope>
    <source>
        <strain evidence="2">21-0</strain>
    </source>
</reference>
<evidence type="ECO:0000313" key="2">
    <source>
        <dbReference type="EMBL" id="KAA1071440.1"/>
    </source>
</evidence>
<keyword evidence="3" id="KW-1185">Reference proteome</keyword>
<name>A0A5B0M643_PUCGR</name>
<comment type="caution">
    <text evidence="2">The sequence shown here is derived from an EMBL/GenBank/DDBJ whole genome shotgun (WGS) entry which is preliminary data.</text>
</comment>
<feature type="compositionally biased region" description="Polar residues" evidence="1">
    <location>
        <begin position="1"/>
        <end position="24"/>
    </location>
</feature>
<dbReference type="Proteomes" id="UP000324748">
    <property type="component" value="Unassembled WGS sequence"/>
</dbReference>
<dbReference type="AlphaFoldDB" id="A0A5B0M643"/>
<accession>A0A5B0M643</accession>
<protein>
    <submittedName>
        <fullName evidence="2">Uncharacterized protein</fullName>
    </submittedName>
</protein>
<proteinExistence type="predicted"/>
<feature type="region of interest" description="Disordered" evidence="1">
    <location>
        <begin position="1"/>
        <end position="50"/>
    </location>
</feature>